<evidence type="ECO:0000313" key="3">
    <source>
        <dbReference type="Proteomes" id="UP000054926"/>
    </source>
</evidence>
<gene>
    <name evidence="2" type="ORF">Lste_0661</name>
</gene>
<evidence type="ECO:0000256" key="1">
    <source>
        <dbReference type="SAM" id="MobiDB-lite"/>
    </source>
</evidence>
<evidence type="ECO:0000313" key="2">
    <source>
        <dbReference type="EMBL" id="KTD70057.1"/>
    </source>
</evidence>
<accession>A0A0W0ZMB6</accession>
<dbReference type="STRING" id="947033.Lste_0661"/>
<comment type="caution">
    <text evidence="2">The sequence shown here is derived from an EMBL/GenBank/DDBJ whole genome shotgun (WGS) entry which is preliminary data.</text>
</comment>
<dbReference type="RefSeq" id="WP_058509670.1">
    <property type="nucleotide sequence ID" value="NZ_LNYY01000016.1"/>
</dbReference>
<feature type="compositionally biased region" description="Polar residues" evidence="1">
    <location>
        <begin position="208"/>
        <end position="231"/>
    </location>
</feature>
<feature type="compositionally biased region" description="Basic and acidic residues" evidence="1">
    <location>
        <begin position="293"/>
        <end position="310"/>
    </location>
</feature>
<reference evidence="2 3" key="1">
    <citation type="submission" date="2015-11" db="EMBL/GenBank/DDBJ databases">
        <title>Genomic analysis of 38 Legionella species identifies large and diverse effector repertoires.</title>
        <authorList>
            <person name="Burstein D."/>
            <person name="Amaro F."/>
            <person name="Zusman T."/>
            <person name="Lifshitz Z."/>
            <person name="Cohen O."/>
            <person name="Gilbert J.A."/>
            <person name="Pupko T."/>
            <person name="Shuman H.A."/>
            <person name="Segal G."/>
        </authorList>
    </citation>
    <scope>NUCLEOTIDE SEQUENCE [LARGE SCALE GENOMIC DNA]</scope>
    <source>
        <strain evidence="2 3">IMVS3376</strain>
    </source>
</reference>
<name>A0A0W0ZMB6_9GAMM</name>
<organism evidence="2 3">
    <name type="scientific">Legionella steelei</name>
    <dbReference type="NCBI Taxonomy" id="947033"/>
    <lineage>
        <taxon>Bacteria</taxon>
        <taxon>Pseudomonadati</taxon>
        <taxon>Pseudomonadota</taxon>
        <taxon>Gammaproteobacteria</taxon>
        <taxon>Legionellales</taxon>
        <taxon>Legionellaceae</taxon>
        <taxon>Legionella</taxon>
    </lineage>
</organism>
<protein>
    <submittedName>
        <fullName evidence="2">Uncharacterized protein</fullName>
    </submittedName>
</protein>
<dbReference type="PATRIC" id="fig|947033.5.peg.705"/>
<keyword evidence="3" id="KW-1185">Reference proteome</keyword>
<feature type="compositionally biased region" description="Low complexity" evidence="1">
    <location>
        <begin position="311"/>
        <end position="324"/>
    </location>
</feature>
<dbReference type="AlphaFoldDB" id="A0A0W0ZMB6"/>
<sequence>MQKKIEIEVVETTSKVVLNYHKHPEVGGTGHVSIEATCDGKKYVISVYPSTDLSPLTPLAVTSMYIFPTKAVNHSSPSHTDSPIHASYDLTDEIADINAVIEEMSKLHEVMDSGRASFSLTPGCVTKTAAAILNCNASTTNMMLGLKMYDRSLIDSEIAQVEVINCAEAVSRILEAGGIKRPEGILSFAAPSSINSHFAARFKETEATDTATEQSPEPSETVPEQGQTSPTVEEPGFLRGIYNSFVSFFTPKETYSSTEPTKQSSNSYDYDWPSYDSGPTEESTKVETQIETPSRDEETPSPASRDEDTSSRASECSESFFSSEQVTAQREEESDLDYCSRYDAMVN</sequence>
<feature type="region of interest" description="Disordered" evidence="1">
    <location>
        <begin position="205"/>
        <end position="236"/>
    </location>
</feature>
<feature type="compositionally biased region" description="Polar residues" evidence="1">
    <location>
        <begin position="253"/>
        <end position="268"/>
    </location>
</feature>
<dbReference type="EMBL" id="LNYY01000016">
    <property type="protein sequence ID" value="KTD70057.1"/>
    <property type="molecule type" value="Genomic_DNA"/>
</dbReference>
<proteinExistence type="predicted"/>
<dbReference type="Proteomes" id="UP000054926">
    <property type="component" value="Unassembled WGS sequence"/>
</dbReference>
<dbReference type="OrthoDB" id="5653952at2"/>
<feature type="region of interest" description="Disordered" evidence="1">
    <location>
        <begin position="253"/>
        <end position="335"/>
    </location>
</feature>